<evidence type="ECO:0000259" key="2">
    <source>
        <dbReference type="PROSITE" id="PS50048"/>
    </source>
</evidence>
<dbReference type="PANTHER" id="PTHR37540">
    <property type="entry name" value="TRANSCRIPTION FACTOR (ACR-2), PUTATIVE-RELATED-RELATED"/>
    <property type="match status" value="1"/>
</dbReference>
<feature type="domain" description="Zn(2)-C6 fungal-type" evidence="2">
    <location>
        <begin position="17"/>
        <end position="51"/>
    </location>
</feature>
<dbReference type="PANTHER" id="PTHR37540:SF9">
    <property type="entry name" value="ZN(2)-C6 FUNGAL-TYPE DOMAIN-CONTAINING PROTEIN"/>
    <property type="match status" value="1"/>
</dbReference>
<name>G2WTP3_VERDV</name>
<dbReference type="EMBL" id="DS572696">
    <property type="protein sequence ID" value="EGY17484.1"/>
    <property type="molecule type" value="Genomic_DNA"/>
</dbReference>
<protein>
    <recommendedName>
        <fullName evidence="2">Zn(2)-C6 fungal-type domain-containing protein</fullName>
    </recommendedName>
</protein>
<dbReference type="PROSITE" id="PS50048">
    <property type="entry name" value="ZN2_CY6_FUNGAL_2"/>
    <property type="match status" value="1"/>
</dbReference>
<gene>
    <name evidence="3" type="ORF">VDAG_01166</name>
</gene>
<reference evidence="3 4" key="1">
    <citation type="submission" date="2008-03" db="EMBL/GenBank/DDBJ databases">
        <title>The Genome Sequence of Verticillium dahliae VdLs.17.</title>
        <authorList>
            <consortium name="The Broad Institute Genome Sequencing Platform"/>
            <person name="Ma L.-J.J."/>
            <person name="Klosterman S.J."/>
            <person name="Subbarao K."/>
            <person name="Dobinson K."/>
            <person name="Veronese P."/>
            <person name="Kang S."/>
            <person name="Gold S.E."/>
            <person name="Young S."/>
            <person name="Jaffe D."/>
            <person name="Gnerre S."/>
            <person name="Berlin A."/>
            <person name="Heiman D."/>
            <person name="Hepburn T."/>
            <person name="Sykes S."/>
            <person name="Alvarado L."/>
            <person name="Kodira C.D."/>
            <person name="Lander E."/>
            <person name="Galagan J."/>
            <person name="Nusbaum C."/>
            <person name="Birren B."/>
        </authorList>
    </citation>
    <scope>NUCLEOTIDE SEQUENCE [LARGE SCALE GENOMIC DNA]</scope>
    <source>
        <strain evidence="4">VdLs.17 / ATCC MYA-4575 / FGSC 10137</strain>
    </source>
</reference>
<sequence>MAESSLTPKRRPRVQKSCTECQRRKQKCIIRNDGVPCANCSRRFPPVECTVLRVDAPDGENRAPKYEEQVVSLGVPVSIVSSAGGRHVNYVPAGTSVIRTRRVKPMAKVKARVIAWPDSTDGSTDDACDERTIIGRSSEQHSETLYLDGTGDPDAMVHIRPFGGILTESPLFPSIGMLMASTTQSLEKGVEVTRNSESLAIKARVLTGINEMLKGDFGSVAQEVIRSVINLCVMEWFWGADDSMWAHLRGMKHMINLRSGLRGIKDIVGESIIILTDYEISCCFETELYLQSNDPVLLEEIPIPTSWPDGFDCPLIRSNVSFDGVRAKLGLTEAGARILDDVRFLTTSITEADGGPASIRKIQSTASWIYSRLSNISGKEGGQGEKETEVADVADMASEAERIEEAVRLAGLIYSWSISSMAQISQFKDGKTLERAYKAMRAVNLTRWKDMPGIFLWIMLVAAPSTKQDTRGRFIRRKMAVAGLSIGFESFGVGISYLRAFWLVQRWIARQGKPAADSLT</sequence>
<dbReference type="STRING" id="498257.G2WTP3"/>
<dbReference type="InterPro" id="IPR021858">
    <property type="entry name" value="Fun_TF"/>
</dbReference>
<accession>G2WTP3</accession>
<evidence type="ECO:0000256" key="1">
    <source>
        <dbReference type="ARBA" id="ARBA00023242"/>
    </source>
</evidence>
<dbReference type="GeneID" id="20702629"/>
<proteinExistence type="predicted"/>
<keyword evidence="1" id="KW-0539">Nucleus</keyword>
<dbReference type="eggNOG" id="ENOG502SIPI">
    <property type="taxonomic scope" value="Eukaryota"/>
</dbReference>
<dbReference type="SUPFAM" id="SSF57701">
    <property type="entry name" value="Zn2/Cys6 DNA-binding domain"/>
    <property type="match status" value="1"/>
</dbReference>
<dbReference type="Proteomes" id="UP000001611">
    <property type="component" value="Chromosome 1"/>
</dbReference>
<dbReference type="KEGG" id="vda:VDAG_01166"/>
<organism evidence="3 4">
    <name type="scientific">Verticillium dahliae (strain VdLs.17 / ATCC MYA-4575 / FGSC 10137)</name>
    <name type="common">Verticillium wilt</name>
    <dbReference type="NCBI Taxonomy" id="498257"/>
    <lineage>
        <taxon>Eukaryota</taxon>
        <taxon>Fungi</taxon>
        <taxon>Dikarya</taxon>
        <taxon>Ascomycota</taxon>
        <taxon>Pezizomycotina</taxon>
        <taxon>Sordariomycetes</taxon>
        <taxon>Hypocreomycetidae</taxon>
        <taxon>Glomerellales</taxon>
        <taxon>Plectosphaerellaceae</taxon>
        <taxon>Verticillium</taxon>
    </lineage>
</organism>
<evidence type="ECO:0000313" key="4">
    <source>
        <dbReference type="Proteomes" id="UP000001611"/>
    </source>
</evidence>
<dbReference type="GO" id="GO:0008270">
    <property type="term" value="F:zinc ion binding"/>
    <property type="evidence" value="ECO:0007669"/>
    <property type="project" value="InterPro"/>
</dbReference>
<dbReference type="OrthoDB" id="415825at2759"/>
<dbReference type="HOGENOM" id="CLU_039871_0_0_1"/>
<dbReference type="GO" id="GO:0000981">
    <property type="term" value="F:DNA-binding transcription factor activity, RNA polymerase II-specific"/>
    <property type="evidence" value="ECO:0007669"/>
    <property type="project" value="InterPro"/>
</dbReference>
<dbReference type="CDD" id="cd00067">
    <property type="entry name" value="GAL4"/>
    <property type="match status" value="1"/>
</dbReference>
<dbReference type="InParanoid" id="G2WTP3"/>
<dbReference type="Pfam" id="PF11951">
    <property type="entry name" value="Fungal_trans_2"/>
    <property type="match status" value="1"/>
</dbReference>
<dbReference type="InterPro" id="IPR001138">
    <property type="entry name" value="Zn2Cys6_DnaBD"/>
</dbReference>
<dbReference type="OMA" id="QQWIAKE"/>
<keyword evidence="4" id="KW-1185">Reference proteome</keyword>
<dbReference type="InterPro" id="IPR036864">
    <property type="entry name" value="Zn2-C6_fun-type_DNA-bd_sf"/>
</dbReference>
<dbReference type="AlphaFoldDB" id="G2WTP3"/>
<evidence type="ECO:0000313" key="3">
    <source>
        <dbReference type="EMBL" id="EGY17484.1"/>
    </source>
</evidence>
<dbReference type="RefSeq" id="XP_009648347.1">
    <property type="nucleotide sequence ID" value="XM_009650052.1"/>
</dbReference>